<reference evidence="13 19" key="3">
    <citation type="submission" date="2019-03" db="EMBL/GenBank/DDBJ databases">
        <title>Deep subsurface shale carbon reservoir microbial communities from Ohio and West Virginia, USA.</title>
        <authorList>
            <person name="Wrighton K."/>
        </authorList>
    </citation>
    <scope>NUCLEOTIDE SEQUENCE [LARGE SCALE GENOMIC DNA]</scope>
    <source>
        <strain evidence="13 19">UTICA-S4D12</strain>
    </source>
</reference>
<evidence type="ECO:0000313" key="16">
    <source>
        <dbReference type="Proteomes" id="UP000198945"/>
    </source>
</evidence>
<dbReference type="Pfam" id="PF06429">
    <property type="entry name" value="Flg_bbr_C"/>
    <property type="match status" value="1"/>
</dbReference>
<dbReference type="PANTHER" id="PTHR30435:SF19">
    <property type="entry name" value="FLAGELLAR BASAL-BODY ROD PROTEIN FLGG"/>
    <property type="match status" value="1"/>
</dbReference>
<feature type="domain" description="Flagellar basal-body/hook protein C-terminal" evidence="7">
    <location>
        <begin position="216"/>
        <end position="260"/>
    </location>
</feature>
<dbReference type="GeneID" id="57013111"/>
<evidence type="ECO:0000259" key="7">
    <source>
        <dbReference type="Pfam" id="PF06429"/>
    </source>
</evidence>
<evidence type="ECO:0000313" key="13">
    <source>
        <dbReference type="EMBL" id="TDS34707.1"/>
    </source>
</evidence>
<dbReference type="NCBIfam" id="TIGR03506">
    <property type="entry name" value="FlgEFG_subfam"/>
    <property type="match status" value="2"/>
</dbReference>
<dbReference type="InterPro" id="IPR001444">
    <property type="entry name" value="Flag_bb_rod_N"/>
</dbReference>
<dbReference type="GO" id="GO:0071978">
    <property type="term" value="P:bacterial-type flagellum-dependent swarming motility"/>
    <property type="evidence" value="ECO:0007669"/>
    <property type="project" value="TreeGrafter"/>
</dbReference>
<evidence type="ECO:0000256" key="5">
    <source>
        <dbReference type="RuleBase" id="RU362116"/>
    </source>
</evidence>
<dbReference type="PANTHER" id="PTHR30435">
    <property type="entry name" value="FLAGELLAR PROTEIN"/>
    <property type="match status" value="1"/>
</dbReference>
<reference evidence="15 17" key="2">
    <citation type="submission" date="2016-10" db="EMBL/GenBank/DDBJ databases">
        <authorList>
            <person name="Varghese N."/>
            <person name="Submissions S."/>
        </authorList>
    </citation>
    <scope>NUCLEOTIDE SEQUENCE [LARGE SCALE GENOMIC DNA]</scope>
    <source>
        <strain evidence="9 20">WG10</strain>
        <strain evidence="10 17">WG2</strain>
        <strain evidence="12 15">WG5</strain>
    </source>
</reference>
<dbReference type="Proteomes" id="UP000295472">
    <property type="component" value="Unassembled WGS sequence"/>
</dbReference>
<dbReference type="SUPFAM" id="SSF117143">
    <property type="entry name" value="Flagellar hook protein flgE"/>
    <property type="match status" value="1"/>
</dbReference>
<comment type="subcellular location">
    <subcellularLocation>
        <location evidence="5">Bacterial flagellum basal body</location>
    </subcellularLocation>
</comment>
<keyword evidence="9" id="KW-0282">Flagellum</keyword>
<keyword evidence="9" id="KW-0969">Cilium</keyword>
<evidence type="ECO:0000313" key="15">
    <source>
        <dbReference type="Proteomes" id="UP000198612"/>
    </source>
</evidence>
<dbReference type="EMBL" id="FNEH01000002">
    <property type="protein sequence ID" value="SDI13814.1"/>
    <property type="molecule type" value="Genomic_DNA"/>
</dbReference>
<dbReference type="Proteomes" id="UP000198612">
    <property type="component" value="Unassembled WGS sequence"/>
</dbReference>
<evidence type="ECO:0000313" key="19">
    <source>
        <dbReference type="Proteomes" id="UP000295758"/>
    </source>
</evidence>
<dbReference type="NCBIfam" id="TIGR02488">
    <property type="entry name" value="flgG_G_neg"/>
    <property type="match status" value="1"/>
</dbReference>
<dbReference type="InterPro" id="IPR010930">
    <property type="entry name" value="Flg_bb/hook_C_dom"/>
</dbReference>
<evidence type="ECO:0000256" key="3">
    <source>
        <dbReference type="ARBA" id="ARBA00025933"/>
    </source>
</evidence>
<evidence type="ECO:0000256" key="2">
    <source>
        <dbReference type="ARBA" id="ARBA00017948"/>
    </source>
</evidence>
<dbReference type="InterPro" id="IPR020013">
    <property type="entry name" value="Flagellar_FlgE/F/G"/>
</dbReference>
<dbReference type="GO" id="GO:0009426">
    <property type="term" value="C:bacterial-type flagellum basal body, distal rod"/>
    <property type="evidence" value="ECO:0007669"/>
    <property type="project" value="UniProtKB-UniRule"/>
</dbReference>
<accession>A0A1G6RJX2</accession>
<evidence type="ECO:0000313" key="14">
    <source>
        <dbReference type="EMBL" id="TDX42364.1"/>
    </source>
</evidence>
<dbReference type="Proteomes" id="UP000324896">
    <property type="component" value="Unassembled WGS sequence"/>
</dbReference>
<comment type="subunit">
    <text evidence="3">The basal body constitutes a major portion of the flagellar organelle and consists of four rings (L,P,S, and M) mounted on a central rod. The rod consists of about 26 subunits of FlgG in the distal portion, and FlgB, FlgC and FlgF are thought to build up the proximal portion of the rod with about 6 subunits each.</text>
</comment>
<evidence type="ECO:0000313" key="17">
    <source>
        <dbReference type="Proteomes" id="UP000199519"/>
    </source>
</evidence>
<dbReference type="EMBL" id="FMYT01000023">
    <property type="protein sequence ID" value="SDD04277.1"/>
    <property type="molecule type" value="Genomic_DNA"/>
</dbReference>
<evidence type="ECO:0000259" key="8">
    <source>
        <dbReference type="Pfam" id="PF22692"/>
    </source>
</evidence>
<organism evidence="9 20">
    <name type="scientific">Halanaerobium congolense</name>
    <dbReference type="NCBI Taxonomy" id="54121"/>
    <lineage>
        <taxon>Bacteria</taxon>
        <taxon>Bacillati</taxon>
        <taxon>Bacillota</taxon>
        <taxon>Clostridia</taxon>
        <taxon>Halanaerobiales</taxon>
        <taxon>Halanaerobiaceae</taxon>
        <taxon>Halanaerobium</taxon>
    </lineage>
</organism>
<dbReference type="Proteomes" id="UP000198945">
    <property type="component" value="Unassembled WGS sequence"/>
</dbReference>
<feature type="domain" description="Flagellar hook protein FlgE/F/G-like D1" evidence="8">
    <location>
        <begin position="97"/>
        <end position="159"/>
    </location>
</feature>
<evidence type="ECO:0000256" key="4">
    <source>
        <dbReference type="NCBIfam" id="TIGR02488"/>
    </source>
</evidence>
<name>A0A1G6RJX2_9FIRM</name>
<evidence type="ECO:0000313" key="18">
    <source>
        <dbReference type="Proteomes" id="UP000295472"/>
    </source>
</evidence>
<proteinExistence type="inferred from homology"/>
<evidence type="ECO:0000313" key="20">
    <source>
        <dbReference type="Proteomes" id="UP000324896"/>
    </source>
</evidence>
<feature type="domain" description="Flagellar basal body rod protein N-terminal" evidence="6">
    <location>
        <begin position="7"/>
        <end position="35"/>
    </location>
</feature>
<dbReference type="InterPro" id="IPR012834">
    <property type="entry name" value="FlgG_G_neg"/>
</dbReference>
<evidence type="ECO:0000313" key="11">
    <source>
        <dbReference type="EMBL" id="SDI13814.1"/>
    </source>
</evidence>
<dbReference type="InterPro" id="IPR053967">
    <property type="entry name" value="LlgE_F_G-like_D1"/>
</dbReference>
<dbReference type="EMBL" id="SOEF01000021">
    <property type="protein sequence ID" value="TDX42364.1"/>
    <property type="molecule type" value="Genomic_DNA"/>
</dbReference>
<evidence type="ECO:0000313" key="10">
    <source>
        <dbReference type="EMBL" id="SDF59316.1"/>
    </source>
</evidence>
<protein>
    <recommendedName>
        <fullName evidence="2 4">Flagellar basal-body rod protein FlgG</fullName>
    </recommendedName>
</protein>
<keyword evidence="17" id="KW-1185">Reference proteome</keyword>
<evidence type="ECO:0000313" key="9">
    <source>
        <dbReference type="EMBL" id="SDD04277.1"/>
    </source>
</evidence>
<comment type="similarity">
    <text evidence="1 5">Belongs to the flagella basal body rod proteins family.</text>
</comment>
<sequence length="262" mass="28261">MISALWTSATGMNSQQTNIDVISNNLANVNTSGFKKSKINFADLIYTNMRDAGTPNAQGAEVPTGIEIGHGSKVNSTQKIFTQGNIQNTDSPLDMIIEGDGFFRIQLPNGNFAYTRDGSFKMDSNGDIVTADGYYLDPQINIPREATSISITSDGTVSYKPDDSDQMMEAGQIQLYNFSNPAGLASEGRNLYSMTTASGMPNQSAPGTNGTGTITQGFLEMSNVKVVEEMVNMIAAQRAYETNSKAIQASDEMLQTANQLKR</sequence>
<dbReference type="InterPro" id="IPR012836">
    <property type="entry name" value="FlgF"/>
</dbReference>
<keyword evidence="5" id="KW-0975">Bacterial flagellum</keyword>
<dbReference type="PROSITE" id="PS00588">
    <property type="entry name" value="FLAGELLA_BB_ROD"/>
    <property type="match status" value="1"/>
</dbReference>
<dbReference type="NCBIfam" id="TIGR02490">
    <property type="entry name" value="flgF"/>
    <property type="match status" value="1"/>
</dbReference>
<dbReference type="EMBL" id="SOAA01000002">
    <property type="protein sequence ID" value="TDS34707.1"/>
    <property type="molecule type" value="Genomic_DNA"/>
</dbReference>
<dbReference type="Proteomes" id="UP000199519">
    <property type="component" value="Unassembled WGS sequence"/>
</dbReference>
<evidence type="ECO:0000256" key="1">
    <source>
        <dbReference type="ARBA" id="ARBA00009677"/>
    </source>
</evidence>
<keyword evidence="9" id="KW-0966">Cell projection</keyword>
<evidence type="ECO:0000259" key="6">
    <source>
        <dbReference type="Pfam" id="PF00460"/>
    </source>
</evidence>
<reference evidence="11 16" key="1">
    <citation type="submission" date="2016-10" db="EMBL/GenBank/DDBJ databases">
        <authorList>
            <person name="de Groot N.N."/>
        </authorList>
    </citation>
    <scope>NUCLEOTIDE SEQUENCE [LARGE SCALE GENOMIC DNA]</scope>
    <source>
        <strain evidence="11 16">WG7</strain>
    </source>
</reference>
<dbReference type="EMBL" id="FOHG01000016">
    <property type="protein sequence ID" value="SET00049.1"/>
    <property type="molecule type" value="Genomic_DNA"/>
</dbReference>
<evidence type="ECO:0000313" key="12">
    <source>
        <dbReference type="EMBL" id="SET00049.1"/>
    </source>
</evidence>
<dbReference type="EMBL" id="FNBJ01000016">
    <property type="protein sequence ID" value="SDF59316.1"/>
    <property type="molecule type" value="Genomic_DNA"/>
</dbReference>
<dbReference type="RefSeq" id="WP_089716277.1">
    <property type="nucleotide sequence ID" value="NZ_FMYT01000023.1"/>
</dbReference>
<dbReference type="Proteomes" id="UP000295758">
    <property type="component" value="Unassembled WGS sequence"/>
</dbReference>
<dbReference type="Pfam" id="PF22692">
    <property type="entry name" value="LlgE_F_G_D1"/>
    <property type="match status" value="1"/>
</dbReference>
<gene>
    <name evidence="13" type="ORF">BY453_102144</name>
    <name evidence="14" type="ORF">C7954_1219</name>
    <name evidence="9" type="ORF">SAMN04488597_12340</name>
    <name evidence="10" type="ORF">SAMN04488598_11630</name>
    <name evidence="12" type="ORF">SAMN04515652_11621</name>
    <name evidence="11" type="ORF">SAMN04515654_10230</name>
</gene>
<dbReference type="InterPro" id="IPR019776">
    <property type="entry name" value="Flagellar_basal_body_rod_CS"/>
</dbReference>
<dbReference type="InterPro" id="IPR037925">
    <property type="entry name" value="FlgE/F/G-like"/>
</dbReference>
<dbReference type="AlphaFoldDB" id="A0A1G6RJX2"/>
<dbReference type="Pfam" id="PF00460">
    <property type="entry name" value="Flg_bb_rod"/>
    <property type="match status" value="1"/>
</dbReference>
<reference evidence="14 18" key="4">
    <citation type="submission" date="2019-03" db="EMBL/GenBank/DDBJ databases">
        <title>Subsurface microbial communities from deep shales in Ohio and West Virginia, USA.</title>
        <authorList>
            <person name="Wrighton K."/>
        </authorList>
    </citation>
    <scope>NUCLEOTIDE SEQUENCE [LARGE SCALE GENOMIC DNA]</scope>
    <source>
        <strain evidence="14 18">DSMZ 11287</strain>
    </source>
</reference>